<evidence type="ECO:0000313" key="2">
    <source>
        <dbReference type="Proteomes" id="UP001060215"/>
    </source>
</evidence>
<reference evidence="1 2" key="1">
    <citation type="journal article" date="2022" name="Plant J.">
        <title>Chromosome-level genome of Camellia lanceoleosa provides a valuable resource for understanding genome evolution and self-incompatibility.</title>
        <authorList>
            <person name="Gong W."/>
            <person name="Xiao S."/>
            <person name="Wang L."/>
            <person name="Liao Z."/>
            <person name="Chang Y."/>
            <person name="Mo W."/>
            <person name="Hu G."/>
            <person name="Li W."/>
            <person name="Zhao G."/>
            <person name="Zhu H."/>
            <person name="Hu X."/>
            <person name="Ji K."/>
            <person name="Xiang X."/>
            <person name="Song Q."/>
            <person name="Yuan D."/>
            <person name="Jin S."/>
            <person name="Zhang L."/>
        </authorList>
    </citation>
    <scope>NUCLEOTIDE SEQUENCE [LARGE SCALE GENOMIC DNA]</scope>
    <source>
        <strain evidence="1">SQ_2022a</strain>
    </source>
</reference>
<dbReference type="Proteomes" id="UP001060215">
    <property type="component" value="Chromosome 14"/>
</dbReference>
<organism evidence="1 2">
    <name type="scientific">Camellia lanceoleosa</name>
    <dbReference type="NCBI Taxonomy" id="1840588"/>
    <lineage>
        <taxon>Eukaryota</taxon>
        <taxon>Viridiplantae</taxon>
        <taxon>Streptophyta</taxon>
        <taxon>Embryophyta</taxon>
        <taxon>Tracheophyta</taxon>
        <taxon>Spermatophyta</taxon>
        <taxon>Magnoliopsida</taxon>
        <taxon>eudicotyledons</taxon>
        <taxon>Gunneridae</taxon>
        <taxon>Pentapetalae</taxon>
        <taxon>asterids</taxon>
        <taxon>Ericales</taxon>
        <taxon>Theaceae</taxon>
        <taxon>Camellia</taxon>
    </lineage>
</organism>
<evidence type="ECO:0000313" key="1">
    <source>
        <dbReference type="EMBL" id="KAI7988325.1"/>
    </source>
</evidence>
<keyword evidence="2" id="KW-1185">Reference proteome</keyword>
<dbReference type="EMBL" id="CM045771">
    <property type="protein sequence ID" value="KAI7988325.1"/>
    <property type="molecule type" value="Genomic_DNA"/>
</dbReference>
<keyword evidence="1" id="KW-0645">Protease</keyword>
<sequence length="108" mass="11665">MAAIFNSFAGFYLLAFFCFIQLSILNCPIAAQTSGSSGGGGGGFTAELIHRDSPLSPLYNPSTNKLNQLVNSFRRSFSGASHFKQTLKSSTDSIQSQLVDASREYVMK</sequence>
<name>A0ACC0FHX9_9ERIC</name>
<protein>
    <submittedName>
        <fullName evidence="1">Aspartic protease</fullName>
    </submittedName>
</protein>
<gene>
    <name evidence="1" type="ORF">LOK49_LG13G02917</name>
</gene>
<keyword evidence="1" id="KW-0378">Hydrolase</keyword>
<accession>A0ACC0FHX9</accession>
<proteinExistence type="predicted"/>
<comment type="caution">
    <text evidence="1">The sequence shown here is derived from an EMBL/GenBank/DDBJ whole genome shotgun (WGS) entry which is preliminary data.</text>
</comment>